<sequence length="458" mass="49124">MFRGLLIMAMALLLTSGWGTDTYSGSGSARPLPLQATNADASSSQHNPLAAPVQADPVTPAVPAVLEATPIKNSTLNAVPIQHLALPATVAETAVVQQVAATAAKAAKTVYLTFDDGPSKITREVLDILRKQGVKATFFVLGNAAKSHPELINAIWEQGHAIGNHSYDHDYHNLYSGFTAFWNQIKQTENVIREITGERPRLVRAPGGTSGHFDDTYFQLLNQAGYLVMDWTVDSGDSRRKGVPAAEILRESTKDLTSSEVVLLLHDGGGHGESAKALPQIIARYKAAGYTFKVLDDSVKPVQFRVSAKAAGLDRLKPSNAWIASNILPNVALFQPGRTLALEVGLLEAKLNPGEYSIINGQYMVPLRAVVERLGGQVRWDQTSRSGQVIWNGRTVTADVSGGELAVSLPGGAQEKRAARVEIIGGAIWVPLRELLETAGHPLKAISATSEERRVKAA</sequence>
<feature type="compositionally biased region" description="Polar residues" evidence="1">
    <location>
        <begin position="35"/>
        <end position="47"/>
    </location>
</feature>
<dbReference type="PROSITE" id="PS51677">
    <property type="entry name" value="NODB"/>
    <property type="match status" value="1"/>
</dbReference>
<keyword evidence="2" id="KW-0732">Signal</keyword>
<dbReference type="PANTHER" id="PTHR10587">
    <property type="entry name" value="GLYCOSYL TRANSFERASE-RELATED"/>
    <property type="match status" value="1"/>
</dbReference>
<feature type="domain" description="NodB homology" evidence="3">
    <location>
        <begin position="108"/>
        <end position="293"/>
    </location>
</feature>
<proteinExistence type="predicted"/>
<dbReference type="EMBL" id="JABWCS010000210">
    <property type="protein sequence ID" value="NUU61615.1"/>
    <property type="molecule type" value="Genomic_DNA"/>
</dbReference>
<feature type="chain" id="PRO_5038446487" evidence="2">
    <location>
        <begin position="21"/>
        <end position="458"/>
    </location>
</feature>
<dbReference type="SUPFAM" id="SSF55383">
    <property type="entry name" value="Copper amine oxidase, domain N"/>
    <property type="match status" value="1"/>
</dbReference>
<comment type="caution">
    <text evidence="4">The sequence shown here is derived from an EMBL/GenBank/DDBJ whole genome shotgun (WGS) entry which is preliminary data.</text>
</comment>
<dbReference type="PANTHER" id="PTHR10587:SF125">
    <property type="entry name" value="POLYSACCHARIDE DEACETYLASE YHEN-RELATED"/>
    <property type="match status" value="1"/>
</dbReference>
<dbReference type="GO" id="GO:0005975">
    <property type="term" value="P:carbohydrate metabolic process"/>
    <property type="evidence" value="ECO:0007669"/>
    <property type="project" value="InterPro"/>
</dbReference>
<dbReference type="SUPFAM" id="SSF88713">
    <property type="entry name" value="Glycoside hydrolase/deacetylase"/>
    <property type="match status" value="1"/>
</dbReference>
<dbReference type="InterPro" id="IPR002509">
    <property type="entry name" value="NODB_dom"/>
</dbReference>
<organism evidence="4 5">
    <name type="scientific">Paenibacillus agri</name>
    <dbReference type="NCBI Taxonomy" id="2744309"/>
    <lineage>
        <taxon>Bacteria</taxon>
        <taxon>Bacillati</taxon>
        <taxon>Bacillota</taxon>
        <taxon>Bacilli</taxon>
        <taxon>Bacillales</taxon>
        <taxon>Paenibacillaceae</taxon>
        <taxon>Paenibacillus</taxon>
    </lineage>
</organism>
<accession>A0A850EKN8</accession>
<protein>
    <submittedName>
        <fullName evidence="4">Polysaccharide deacetylase family protein</fullName>
    </submittedName>
</protein>
<gene>
    <name evidence="4" type="ORF">HPT30_14830</name>
</gene>
<reference evidence="4" key="1">
    <citation type="submission" date="2020-06" db="EMBL/GenBank/DDBJ databases">
        <title>Paenibacillus sp. nov., isolated from soil.</title>
        <authorList>
            <person name="Seo Y.L."/>
        </authorList>
    </citation>
    <scope>NUCLEOTIDE SEQUENCE [LARGE SCALE GENOMIC DNA]</scope>
    <source>
        <strain evidence="4">JW14</strain>
    </source>
</reference>
<dbReference type="Pfam" id="PF01522">
    <property type="entry name" value="Polysacc_deac_1"/>
    <property type="match status" value="1"/>
</dbReference>
<dbReference type="CDD" id="cd10944">
    <property type="entry name" value="CE4_SmPgdA_like"/>
    <property type="match status" value="1"/>
</dbReference>
<evidence type="ECO:0000313" key="5">
    <source>
        <dbReference type="Proteomes" id="UP000564806"/>
    </source>
</evidence>
<evidence type="ECO:0000256" key="2">
    <source>
        <dbReference type="SAM" id="SignalP"/>
    </source>
</evidence>
<dbReference type="InterPro" id="IPR012854">
    <property type="entry name" value="Cu_amine_oxidase-like_N"/>
</dbReference>
<dbReference type="Proteomes" id="UP000564806">
    <property type="component" value="Unassembled WGS sequence"/>
</dbReference>
<evidence type="ECO:0000259" key="3">
    <source>
        <dbReference type="PROSITE" id="PS51677"/>
    </source>
</evidence>
<evidence type="ECO:0000256" key="1">
    <source>
        <dbReference type="SAM" id="MobiDB-lite"/>
    </source>
</evidence>
<feature type="region of interest" description="Disordered" evidence="1">
    <location>
        <begin position="25"/>
        <end position="50"/>
    </location>
</feature>
<keyword evidence="5" id="KW-1185">Reference proteome</keyword>
<dbReference type="GO" id="GO:0016810">
    <property type="term" value="F:hydrolase activity, acting on carbon-nitrogen (but not peptide) bonds"/>
    <property type="evidence" value="ECO:0007669"/>
    <property type="project" value="InterPro"/>
</dbReference>
<dbReference type="Pfam" id="PF07833">
    <property type="entry name" value="Cu_amine_oxidN1"/>
    <property type="match status" value="1"/>
</dbReference>
<evidence type="ECO:0000313" key="4">
    <source>
        <dbReference type="EMBL" id="NUU61615.1"/>
    </source>
</evidence>
<dbReference type="Gene3D" id="3.20.20.370">
    <property type="entry name" value="Glycoside hydrolase/deacetylase"/>
    <property type="match status" value="1"/>
</dbReference>
<dbReference type="InterPro" id="IPR036582">
    <property type="entry name" value="Mao_N_sf"/>
</dbReference>
<feature type="signal peptide" evidence="2">
    <location>
        <begin position="1"/>
        <end position="20"/>
    </location>
</feature>
<dbReference type="Gene3D" id="3.30.457.10">
    <property type="entry name" value="Copper amine oxidase-like, N-terminal domain"/>
    <property type="match status" value="1"/>
</dbReference>
<dbReference type="InterPro" id="IPR050248">
    <property type="entry name" value="Polysacc_deacetylase_ArnD"/>
</dbReference>
<name>A0A850EKN8_9BACL</name>
<dbReference type="AlphaFoldDB" id="A0A850EKN8"/>
<dbReference type="InterPro" id="IPR011330">
    <property type="entry name" value="Glyco_hydro/deAcase_b/a-brl"/>
</dbReference>